<dbReference type="STRING" id="313628.LNTAR_13442"/>
<evidence type="ECO:0000313" key="3">
    <source>
        <dbReference type="Proteomes" id="UP000004947"/>
    </source>
</evidence>
<accession>A6DU13</accession>
<dbReference type="EMBL" id="ABCK01000044">
    <property type="protein sequence ID" value="EDM24879.1"/>
    <property type="molecule type" value="Genomic_DNA"/>
</dbReference>
<proteinExistence type="predicted"/>
<dbReference type="RefSeq" id="WP_007281299.1">
    <property type="nucleotide sequence ID" value="NZ_ABCK01000044.1"/>
</dbReference>
<comment type="caution">
    <text evidence="2">The sequence shown here is derived from an EMBL/GenBank/DDBJ whole genome shotgun (WGS) entry which is preliminary data.</text>
</comment>
<sequence length="80" mass="8739">MEALGLSCIAIGAIIALVFGIILLIKAFQESILWGLGYIFVPFVSLVFIIMHWDKAKSPFLKGLIAIPFYAIGIALMPTQ</sequence>
<feature type="transmembrane region" description="Helical" evidence="1">
    <location>
        <begin position="32"/>
        <end position="53"/>
    </location>
</feature>
<keyword evidence="3" id="KW-1185">Reference proteome</keyword>
<keyword evidence="1" id="KW-0472">Membrane</keyword>
<evidence type="ECO:0000313" key="2">
    <source>
        <dbReference type="EMBL" id="EDM24879.1"/>
    </source>
</evidence>
<name>A6DU13_9BACT</name>
<organism evidence="2 3">
    <name type="scientific">Lentisphaera araneosa HTCC2155</name>
    <dbReference type="NCBI Taxonomy" id="313628"/>
    <lineage>
        <taxon>Bacteria</taxon>
        <taxon>Pseudomonadati</taxon>
        <taxon>Lentisphaerota</taxon>
        <taxon>Lentisphaeria</taxon>
        <taxon>Lentisphaerales</taxon>
        <taxon>Lentisphaeraceae</taxon>
        <taxon>Lentisphaera</taxon>
    </lineage>
</organism>
<keyword evidence="1" id="KW-1133">Transmembrane helix</keyword>
<gene>
    <name evidence="2" type="ORF">LNTAR_13442</name>
</gene>
<feature type="transmembrane region" description="Helical" evidence="1">
    <location>
        <begin position="6"/>
        <end position="25"/>
    </location>
</feature>
<dbReference type="AlphaFoldDB" id="A6DU13"/>
<feature type="transmembrane region" description="Helical" evidence="1">
    <location>
        <begin position="59"/>
        <end position="77"/>
    </location>
</feature>
<reference evidence="2 3" key="1">
    <citation type="journal article" date="2010" name="J. Bacteriol.">
        <title>Genome sequence of Lentisphaera araneosa HTCC2155T, the type species of the order Lentisphaerales in the phylum Lentisphaerae.</title>
        <authorList>
            <person name="Thrash J.C."/>
            <person name="Cho J.C."/>
            <person name="Vergin K.L."/>
            <person name="Morris R.M."/>
            <person name="Giovannoni S.J."/>
        </authorList>
    </citation>
    <scope>NUCLEOTIDE SEQUENCE [LARGE SCALE GENOMIC DNA]</scope>
    <source>
        <strain evidence="2 3">HTCC2155</strain>
    </source>
</reference>
<dbReference type="Proteomes" id="UP000004947">
    <property type="component" value="Unassembled WGS sequence"/>
</dbReference>
<dbReference type="OrthoDB" id="6658673at2"/>
<protein>
    <submittedName>
        <fullName evidence="2">Uncharacterized protein</fullName>
    </submittedName>
</protein>
<keyword evidence="1" id="KW-0812">Transmembrane</keyword>
<evidence type="ECO:0000256" key="1">
    <source>
        <dbReference type="SAM" id="Phobius"/>
    </source>
</evidence>